<protein>
    <submittedName>
        <fullName evidence="1">Uncharacterized protein</fullName>
    </submittedName>
</protein>
<proteinExistence type="predicted"/>
<gene>
    <name evidence="1" type="ORF">AVEN_268423_1</name>
</gene>
<reference evidence="1 2" key="1">
    <citation type="journal article" date="2019" name="Sci. Rep.">
        <title>Orb-weaving spider Araneus ventricosus genome elucidates the spidroin gene catalogue.</title>
        <authorList>
            <person name="Kono N."/>
            <person name="Nakamura H."/>
            <person name="Ohtoshi R."/>
            <person name="Moran D.A.P."/>
            <person name="Shinohara A."/>
            <person name="Yoshida Y."/>
            <person name="Fujiwara M."/>
            <person name="Mori M."/>
            <person name="Tomita M."/>
            <person name="Arakawa K."/>
        </authorList>
    </citation>
    <scope>NUCLEOTIDE SEQUENCE [LARGE SCALE GENOMIC DNA]</scope>
</reference>
<organism evidence="1 2">
    <name type="scientific">Araneus ventricosus</name>
    <name type="common">Orbweaver spider</name>
    <name type="synonym">Epeira ventricosa</name>
    <dbReference type="NCBI Taxonomy" id="182803"/>
    <lineage>
        <taxon>Eukaryota</taxon>
        <taxon>Metazoa</taxon>
        <taxon>Ecdysozoa</taxon>
        <taxon>Arthropoda</taxon>
        <taxon>Chelicerata</taxon>
        <taxon>Arachnida</taxon>
        <taxon>Araneae</taxon>
        <taxon>Araneomorphae</taxon>
        <taxon>Entelegynae</taxon>
        <taxon>Araneoidea</taxon>
        <taxon>Araneidae</taxon>
        <taxon>Araneus</taxon>
    </lineage>
</organism>
<keyword evidence="2" id="KW-1185">Reference proteome</keyword>
<dbReference type="EMBL" id="BGPR01000436">
    <property type="protein sequence ID" value="GBM20106.1"/>
    <property type="molecule type" value="Genomic_DNA"/>
</dbReference>
<comment type="caution">
    <text evidence="1">The sequence shown here is derived from an EMBL/GenBank/DDBJ whole genome shotgun (WGS) entry which is preliminary data.</text>
</comment>
<dbReference type="Proteomes" id="UP000499080">
    <property type="component" value="Unassembled WGS sequence"/>
</dbReference>
<evidence type="ECO:0000313" key="1">
    <source>
        <dbReference type="EMBL" id="GBM20106.1"/>
    </source>
</evidence>
<dbReference type="AlphaFoldDB" id="A0A4Y2DVS4"/>
<sequence length="82" mass="9662">MDYREWISYSELQSDGRKKLEMTPPFPNIHYDRKDKRCLYKIKVFHLSSYNGTGFEPVSLGSAFCGPSWLLRRLIMKTCPNI</sequence>
<name>A0A4Y2DVS4_ARAVE</name>
<evidence type="ECO:0000313" key="2">
    <source>
        <dbReference type="Proteomes" id="UP000499080"/>
    </source>
</evidence>
<accession>A0A4Y2DVS4</accession>